<comment type="caution">
    <text evidence="3">The sequence shown here is derived from an EMBL/GenBank/DDBJ whole genome shotgun (WGS) entry which is preliminary data.</text>
</comment>
<accession>A0A7Z0RDH5</accession>
<dbReference type="Proteomes" id="UP000532162">
    <property type="component" value="Unassembled WGS sequence"/>
</dbReference>
<protein>
    <submittedName>
        <fullName evidence="3">Uncharacterized protein</fullName>
    </submittedName>
</protein>
<evidence type="ECO:0000313" key="4">
    <source>
        <dbReference type="Proteomes" id="UP000532162"/>
    </source>
</evidence>
<evidence type="ECO:0000256" key="2">
    <source>
        <dbReference type="SAM" id="SignalP"/>
    </source>
</evidence>
<feature type="region of interest" description="Disordered" evidence="1">
    <location>
        <begin position="46"/>
        <end position="66"/>
    </location>
</feature>
<sequence>MAMRRILMTSLLLAGSITAEAAPAQDALLPVSVIFATSTGYWEDDGNAPAVERAPKGAESVTNSEEEGTQRHGYYKLFAVRQPDRTSKVYLQQIAQTETGPAIASTIELQEFSDLKPYVTDIRPENSNGIIKQPGLFATVYLKTDPAAEPDGWTVLIDEFGDITVEKATN</sequence>
<dbReference type="AlphaFoldDB" id="A0A7Z0RDH5"/>
<organism evidence="3 4">
    <name type="scientific">Rhizobium changzhiense</name>
    <dbReference type="NCBI Taxonomy" id="2692317"/>
    <lineage>
        <taxon>Bacteria</taxon>
        <taxon>Pseudomonadati</taxon>
        <taxon>Pseudomonadota</taxon>
        <taxon>Alphaproteobacteria</taxon>
        <taxon>Hyphomicrobiales</taxon>
        <taxon>Rhizobiaceae</taxon>
        <taxon>Rhizobium/Agrobacterium group</taxon>
        <taxon>Rhizobium</taxon>
    </lineage>
</organism>
<reference evidence="3 4" key="1">
    <citation type="submission" date="2020-07" db="EMBL/GenBank/DDBJ databases">
        <authorList>
            <person name="Sun Q."/>
        </authorList>
    </citation>
    <scope>NUCLEOTIDE SEQUENCE [LARGE SCALE GENOMIC DNA]</scope>
    <source>
        <strain evidence="3 4">WYCCWR 11290</strain>
    </source>
</reference>
<feature type="chain" id="PRO_5031404942" evidence="2">
    <location>
        <begin position="22"/>
        <end position="170"/>
    </location>
</feature>
<proteinExistence type="predicted"/>
<name>A0A7Z0RDH5_9HYPH</name>
<evidence type="ECO:0000313" key="3">
    <source>
        <dbReference type="EMBL" id="NZD59539.1"/>
    </source>
</evidence>
<dbReference type="EMBL" id="JACCPJ010000001">
    <property type="protein sequence ID" value="NZD59539.1"/>
    <property type="molecule type" value="Genomic_DNA"/>
</dbReference>
<dbReference type="RefSeq" id="WP_180693197.1">
    <property type="nucleotide sequence ID" value="NZ_JACCPJ010000001.1"/>
</dbReference>
<evidence type="ECO:0000256" key="1">
    <source>
        <dbReference type="SAM" id="MobiDB-lite"/>
    </source>
</evidence>
<gene>
    <name evidence="3" type="ORF">HX900_00160</name>
</gene>
<keyword evidence="2" id="KW-0732">Signal</keyword>
<feature type="signal peptide" evidence="2">
    <location>
        <begin position="1"/>
        <end position="21"/>
    </location>
</feature>